<accession>A0A9Q3CGT5</accession>
<gene>
    <name evidence="2" type="ORF">O181_022121</name>
</gene>
<dbReference type="EMBL" id="AVOT02006767">
    <property type="protein sequence ID" value="MBW0482406.1"/>
    <property type="molecule type" value="Genomic_DNA"/>
</dbReference>
<dbReference type="AlphaFoldDB" id="A0A9Q3CGT5"/>
<comment type="caution">
    <text evidence="2">The sequence shown here is derived from an EMBL/GenBank/DDBJ whole genome shotgun (WGS) entry which is preliminary data.</text>
</comment>
<evidence type="ECO:0000313" key="3">
    <source>
        <dbReference type="Proteomes" id="UP000765509"/>
    </source>
</evidence>
<sequence>MKTDTLPTRSIIQKLDLVEHMKESGGGTVRHVSLTKANEKKYTSLLEDCHHSPPSQMGKTEDEYLPNTPTAEQPTHPALSQRHEELAADITGRLEKARVKLFQEKTEEIKAYLKSSL</sequence>
<keyword evidence="3" id="KW-1185">Reference proteome</keyword>
<name>A0A9Q3CGT5_9BASI</name>
<reference evidence="2" key="1">
    <citation type="submission" date="2021-03" db="EMBL/GenBank/DDBJ databases">
        <title>Draft genome sequence of rust myrtle Austropuccinia psidii MF-1, a brazilian biotype.</title>
        <authorList>
            <person name="Quecine M.C."/>
            <person name="Pachon D.M.R."/>
            <person name="Bonatelli M.L."/>
            <person name="Correr F.H."/>
            <person name="Franceschini L.M."/>
            <person name="Leite T.F."/>
            <person name="Margarido G.R.A."/>
            <person name="Almeida C.A."/>
            <person name="Ferrarezi J.A."/>
            <person name="Labate C.A."/>
        </authorList>
    </citation>
    <scope>NUCLEOTIDE SEQUENCE</scope>
    <source>
        <strain evidence="2">MF-1</strain>
    </source>
</reference>
<organism evidence="2 3">
    <name type="scientific">Austropuccinia psidii MF-1</name>
    <dbReference type="NCBI Taxonomy" id="1389203"/>
    <lineage>
        <taxon>Eukaryota</taxon>
        <taxon>Fungi</taxon>
        <taxon>Dikarya</taxon>
        <taxon>Basidiomycota</taxon>
        <taxon>Pucciniomycotina</taxon>
        <taxon>Pucciniomycetes</taxon>
        <taxon>Pucciniales</taxon>
        <taxon>Sphaerophragmiaceae</taxon>
        <taxon>Austropuccinia</taxon>
    </lineage>
</organism>
<protein>
    <submittedName>
        <fullName evidence="2">Uncharacterized protein</fullName>
    </submittedName>
</protein>
<proteinExistence type="predicted"/>
<feature type="region of interest" description="Disordered" evidence="1">
    <location>
        <begin position="49"/>
        <end position="80"/>
    </location>
</feature>
<dbReference type="Proteomes" id="UP000765509">
    <property type="component" value="Unassembled WGS sequence"/>
</dbReference>
<evidence type="ECO:0000313" key="2">
    <source>
        <dbReference type="EMBL" id="MBW0482406.1"/>
    </source>
</evidence>
<evidence type="ECO:0000256" key="1">
    <source>
        <dbReference type="SAM" id="MobiDB-lite"/>
    </source>
</evidence>